<reference evidence="2 3" key="1">
    <citation type="journal article" date="2022" name="Front. Microbiol.">
        <title>Male-killing mechanisms vary between Spiroplasma species.</title>
        <authorList>
            <person name="Arai H."/>
            <person name="Inoue M."/>
            <person name="Kageyama D."/>
        </authorList>
    </citation>
    <scope>NUCLEOTIDE SEQUENCE [LARGE SCALE GENOMIC DNA]</scope>
    <source>
        <strain evidence="3">sHm</strain>
        <plasmid evidence="2 3">pSHM_2</plasmid>
    </source>
</reference>
<feature type="region of interest" description="Disordered" evidence="1">
    <location>
        <begin position="15"/>
        <end position="49"/>
    </location>
</feature>
<gene>
    <name evidence="2" type="ORF">SHM_28750</name>
</gene>
<sequence>MDKWQKRNERLSLAEREEKLKKSKEKNKKIREATEKVENMTKKEKQNRDLEILAKVRAERERKAQEKNKQEELNKLEKDKRLKEATEKLSKWQKPSTNKYQHKSPKM</sequence>
<keyword evidence="2" id="KW-0614">Plasmid</keyword>
<dbReference type="EMBL" id="AP026935">
    <property type="protein sequence ID" value="BDT05229.1"/>
    <property type="molecule type" value="Genomic_DNA"/>
</dbReference>
<keyword evidence="3" id="KW-1185">Reference proteome</keyword>
<evidence type="ECO:0000256" key="1">
    <source>
        <dbReference type="SAM" id="MobiDB-lite"/>
    </source>
</evidence>
<dbReference type="RefSeq" id="WP_281749765.1">
    <property type="nucleotide sequence ID" value="NZ_AP026935.1"/>
</dbReference>
<protein>
    <submittedName>
        <fullName evidence="2">Uncharacterized protein</fullName>
    </submittedName>
</protein>
<proteinExistence type="predicted"/>
<feature type="compositionally biased region" description="Basic and acidic residues" evidence="1">
    <location>
        <begin position="61"/>
        <end position="90"/>
    </location>
</feature>
<geneLocation type="plasmid" evidence="2 3">
    <name>pSHM_2</name>
</geneLocation>
<evidence type="ECO:0000313" key="2">
    <source>
        <dbReference type="EMBL" id="BDT05229.1"/>
    </source>
</evidence>
<feature type="compositionally biased region" description="Basic and acidic residues" evidence="1">
    <location>
        <begin position="30"/>
        <end position="49"/>
    </location>
</feature>
<feature type="region of interest" description="Disordered" evidence="1">
    <location>
        <begin position="61"/>
        <end position="107"/>
    </location>
</feature>
<name>A0ABM8BZC5_9MOLU</name>
<organism evidence="2 3">
    <name type="scientific">Spiroplasma ixodetis</name>
    <dbReference type="NCBI Taxonomy" id="2141"/>
    <lineage>
        <taxon>Bacteria</taxon>
        <taxon>Bacillati</taxon>
        <taxon>Mycoplasmatota</taxon>
        <taxon>Mollicutes</taxon>
        <taxon>Entomoplasmatales</taxon>
        <taxon>Spiroplasmataceae</taxon>
        <taxon>Spiroplasma</taxon>
    </lineage>
</organism>
<evidence type="ECO:0000313" key="3">
    <source>
        <dbReference type="Proteomes" id="UP001163387"/>
    </source>
</evidence>
<accession>A0ABM8BZC5</accession>
<dbReference type="Proteomes" id="UP001163387">
    <property type="component" value="Plasmid pSHM_2"/>
</dbReference>